<keyword evidence="7 8" id="KW-0067">ATP-binding</keyword>
<dbReference type="CDD" id="cd05123">
    <property type="entry name" value="STKc_AGC"/>
    <property type="match status" value="1"/>
</dbReference>
<dbReference type="EMBL" id="JAPFFF010000015">
    <property type="protein sequence ID" value="KAK8866332.1"/>
    <property type="molecule type" value="Genomic_DNA"/>
</dbReference>
<dbReference type="PROSITE" id="PS50011">
    <property type="entry name" value="PROTEIN_KINASE_DOM"/>
    <property type="match status" value="1"/>
</dbReference>
<evidence type="ECO:0000256" key="6">
    <source>
        <dbReference type="ARBA" id="ARBA00022777"/>
    </source>
</evidence>
<dbReference type="SMART" id="SM00133">
    <property type="entry name" value="S_TK_X"/>
    <property type="match status" value="1"/>
</dbReference>
<dbReference type="Gene3D" id="3.30.200.20">
    <property type="entry name" value="Phosphorylase Kinase, domain 1"/>
    <property type="match status" value="1"/>
</dbReference>
<evidence type="ECO:0000256" key="5">
    <source>
        <dbReference type="ARBA" id="ARBA00022741"/>
    </source>
</evidence>
<dbReference type="Gene3D" id="1.10.510.10">
    <property type="entry name" value="Transferase(Phosphotransferase) domain 1"/>
    <property type="match status" value="1"/>
</dbReference>
<evidence type="ECO:0000256" key="2">
    <source>
        <dbReference type="ARBA" id="ARBA00022527"/>
    </source>
</evidence>
<evidence type="ECO:0000259" key="10">
    <source>
        <dbReference type="PROSITE" id="PS50003"/>
    </source>
</evidence>
<dbReference type="Proteomes" id="UP001470230">
    <property type="component" value="Unassembled WGS sequence"/>
</dbReference>
<reference evidence="13 14" key="1">
    <citation type="submission" date="2024-04" db="EMBL/GenBank/DDBJ databases">
        <title>Tritrichomonas musculus Genome.</title>
        <authorList>
            <person name="Alves-Ferreira E."/>
            <person name="Grigg M."/>
            <person name="Lorenzi H."/>
            <person name="Galac M."/>
        </authorList>
    </citation>
    <scope>NUCLEOTIDE SEQUENCE [LARGE SCALE GENOMIC DNA]</scope>
    <source>
        <strain evidence="13 14">EAF2021</strain>
    </source>
</reference>
<dbReference type="PROSITE" id="PS00107">
    <property type="entry name" value="PROTEIN_KINASE_ATP"/>
    <property type="match status" value="1"/>
</dbReference>
<feature type="domain" description="PH" evidence="10">
    <location>
        <begin position="1"/>
        <end position="95"/>
    </location>
</feature>
<keyword evidence="6" id="KW-0418">Kinase</keyword>
<evidence type="ECO:0008006" key="15">
    <source>
        <dbReference type="Google" id="ProtNLM"/>
    </source>
</evidence>
<name>A0ABR2IN66_9EUKA</name>
<evidence type="ECO:0000259" key="12">
    <source>
        <dbReference type="PROSITE" id="PS51285"/>
    </source>
</evidence>
<dbReference type="Gene3D" id="2.30.29.30">
    <property type="entry name" value="Pleckstrin-homology domain (PH domain)/Phosphotyrosine-binding domain (PTB)"/>
    <property type="match status" value="1"/>
</dbReference>
<dbReference type="PROSITE" id="PS51285">
    <property type="entry name" value="AGC_KINASE_CTER"/>
    <property type="match status" value="1"/>
</dbReference>
<dbReference type="InterPro" id="IPR011009">
    <property type="entry name" value="Kinase-like_dom_sf"/>
</dbReference>
<dbReference type="SUPFAM" id="SSF50729">
    <property type="entry name" value="PH domain-like"/>
    <property type="match status" value="1"/>
</dbReference>
<proteinExistence type="inferred from homology"/>
<sequence>MTSHEGYLITKTGFFKRSKRKYFILQGSTLIMKKSPNSTKIKHICELDKETLVNYYSSKDHDAISIMQGKKKYEFTSKDKEDLLRWLLDLRTVTFCTANLTMESFKIISVIGRGFFGKVMLVSMISTGQIFALKTIHKEKLIHSGRVKTVLAEREILGKINHPFIEKLEFAFQTPTKFYIGLEYISGGDLQSQIENHISKDDVPLYIAEIAIALQFLHSKGIIYRDLKPENILIAKDGHLKLVDFGLSKDISDSNTTKTFCGTADFLAPEIIVLKPYSYEVDWWTLGILLYELLYCKNPFHDDNKDRFYFNVTQGKLSFPDDADPVAVDLISHLLDRDMKKRYGFDQVMNHEFMSGLNENDVYNKKYTPHFVPELKNEEDVKYCDPECVNEPAVDSIATLPLGEDQRFQGFSYSNLTFD</sequence>
<evidence type="ECO:0000313" key="14">
    <source>
        <dbReference type="Proteomes" id="UP001470230"/>
    </source>
</evidence>
<keyword evidence="14" id="KW-1185">Reference proteome</keyword>
<gene>
    <name evidence="13" type="ORF">M9Y10_009293</name>
</gene>
<dbReference type="InterPro" id="IPR000961">
    <property type="entry name" value="AGC-kinase_C"/>
</dbReference>
<dbReference type="InterPro" id="IPR045270">
    <property type="entry name" value="STKc_AGC"/>
</dbReference>
<dbReference type="PANTHER" id="PTHR24351">
    <property type="entry name" value="RIBOSOMAL PROTEIN S6 KINASE"/>
    <property type="match status" value="1"/>
</dbReference>
<comment type="similarity">
    <text evidence="1">Belongs to the protein kinase superfamily. AGC Ser/Thr protein kinase family. RAC subfamily.</text>
</comment>
<evidence type="ECO:0000259" key="11">
    <source>
        <dbReference type="PROSITE" id="PS50011"/>
    </source>
</evidence>
<organism evidence="13 14">
    <name type="scientific">Tritrichomonas musculus</name>
    <dbReference type="NCBI Taxonomy" id="1915356"/>
    <lineage>
        <taxon>Eukaryota</taxon>
        <taxon>Metamonada</taxon>
        <taxon>Parabasalia</taxon>
        <taxon>Tritrichomonadida</taxon>
        <taxon>Tritrichomonadidae</taxon>
        <taxon>Tritrichomonas</taxon>
    </lineage>
</organism>
<dbReference type="PROSITE" id="PS50003">
    <property type="entry name" value="PH_DOMAIN"/>
    <property type="match status" value="1"/>
</dbReference>
<evidence type="ECO:0000256" key="1">
    <source>
        <dbReference type="ARBA" id="ARBA00006935"/>
    </source>
</evidence>
<dbReference type="SMART" id="SM00233">
    <property type="entry name" value="PH"/>
    <property type="match status" value="1"/>
</dbReference>
<dbReference type="SUPFAM" id="SSF56112">
    <property type="entry name" value="Protein kinase-like (PK-like)"/>
    <property type="match status" value="1"/>
</dbReference>
<comment type="caution">
    <text evidence="13">The sequence shown here is derived from an EMBL/GenBank/DDBJ whole genome shotgun (WGS) entry which is preliminary data.</text>
</comment>
<dbReference type="SMART" id="SM00220">
    <property type="entry name" value="S_TKc"/>
    <property type="match status" value="1"/>
</dbReference>
<evidence type="ECO:0000256" key="4">
    <source>
        <dbReference type="ARBA" id="ARBA00022679"/>
    </source>
</evidence>
<keyword evidence="5 8" id="KW-0547">Nucleotide-binding</keyword>
<keyword evidence="2 9" id="KW-0723">Serine/threonine-protein kinase</keyword>
<feature type="domain" description="AGC-kinase C-terminal" evidence="12">
    <location>
        <begin position="355"/>
        <end position="419"/>
    </location>
</feature>
<dbReference type="InterPro" id="IPR008271">
    <property type="entry name" value="Ser/Thr_kinase_AS"/>
</dbReference>
<evidence type="ECO:0000256" key="8">
    <source>
        <dbReference type="PROSITE-ProRule" id="PRU10141"/>
    </source>
</evidence>
<dbReference type="PROSITE" id="PS00108">
    <property type="entry name" value="PROTEIN_KINASE_ST"/>
    <property type="match status" value="1"/>
</dbReference>
<dbReference type="InterPro" id="IPR000719">
    <property type="entry name" value="Prot_kinase_dom"/>
</dbReference>
<evidence type="ECO:0000256" key="9">
    <source>
        <dbReference type="RuleBase" id="RU000304"/>
    </source>
</evidence>
<keyword evidence="3" id="KW-0597">Phosphoprotein</keyword>
<dbReference type="InterPro" id="IPR011993">
    <property type="entry name" value="PH-like_dom_sf"/>
</dbReference>
<evidence type="ECO:0000256" key="3">
    <source>
        <dbReference type="ARBA" id="ARBA00022553"/>
    </source>
</evidence>
<protein>
    <recommendedName>
        <fullName evidence="15">AGC family protein kinase</fullName>
    </recommendedName>
</protein>
<dbReference type="Pfam" id="PF00169">
    <property type="entry name" value="PH"/>
    <property type="match status" value="1"/>
</dbReference>
<evidence type="ECO:0000313" key="13">
    <source>
        <dbReference type="EMBL" id="KAK8866332.1"/>
    </source>
</evidence>
<feature type="domain" description="Protein kinase" evidence="11">
    <location>
        <begin position="105"/>
        <end position="354"/>
    </location>
</feature>
<dbReference type="InterPro" id="IPR017441">
    <property type="entry name" value="Protein_kinase_ATP_BS"/>
</dbReference>
<dbReference type="InterPro" id="IPR001849">
    <property type="entry name" value="PH_domain"/>
</dbReference>
<feature type="binding site" evidence="8">
    <location>
        <position position="134"/>
    </location>
    <ligand>
        <name>ATP</name>
        <dbReference type="ChEBI" id="CHEBI:30616"/>
    </ligand>
</feature>
<evidence type="ECO:0000256" key="7">
    <source>
        <dbReference type="ARBA" id="ARBA00022840"/>
    </source>
</evidence>
<keyword evidence="4" id="KW-0808">Transferase</keyword>
<dbReference type="Pfam" id="PF00069">
    <property type="entry name" value="Pkinase"/>
    <property type="match status" value="1"/>
</dbReference>
<accession>A0ABR2IN66</accession>